<keyword evidence="1" id="KW-0862">Zinc</keyword>
<keyword evidence="1" id="KW-0863">Zinc-finger</keyword>
<keyword evidence="4" id="KW-1185">Reference proteome</keyword>
<dbReference type="GO" id="GO:0008270">
    <property type="term" value="F:zinc ion binding"/>
    <property type="evidence" value="ECO:0007669"/>
    <property type="project" value="UniProtKB-KW"/>
</dbReference>
<sequence length="900" mass="104103">MLPKSTDTIKNCQNVVKNKRGRPKGIKNKIIGKTICKKPIQKKSTSCGDLLSYNCSSIRSDEILNDENERALVPSVQKIDQVQVQKDTIFRGYDITESPSNTLQCKHNYNFVLNGFYHILANLNESLNNISNGNNENSPFYKNIIDRFLNPKNSTDNRSNKENSLNSSDRTPSNGSSSICSSPPRIISTYQYRKNETKYLLMSNCRSYESYEEFLENYDNQNMRINKVTKDKDGNVISAMLICRKSSDCRYKILLKKHVSLAENQSTDLQFPTISNIKEVYCEFVSDIEPHLHDGISEDTYFHKAKKCCLSSTQLNFVTSLRKETNLPLSKIVKLGRENEDVQLPKNYSVRQIRNKIKYVKHKQEVNDPSCSLLTFCDLMIFCKKFIPFHLINEINEKKCNKDGINFIPVGEETNPNEINPAYIYDCSTQNNYENIINRYDDFIEIENERCDMLESGNVSKSSKILIDSKKMKDFLVSESNDHKPYCYSFMFHETVSRSCFSIFFSTPTLMKILQSKTIFSIDATFKISDTDMKTIQIVVRHGDSYIPAGIIIATNESFDALDHIFYALHNVYKVSQNLRIMVADFANCYTLLSNGGGSTDISNNRYNKFLRGGCIFHFKTSVFKNKTFKSLSPFYQSQAKLFVNCFCNAVNRDCAISLIKNFKNFINGVTNKDEQNHLEEFHSYILKEFFLKNNENMIIYSKYLYGMSTNNGTEGLNSFLKRFNDYKRLPLNDSLYALLGYVSINSEKIIDIQRSTSLITDFKKKQIKKAEEYAYKKQYVKKVFGSQVIYLFPKNVCDLNVIDENISKYTNTNSTFTLDEYDVFIKSVNISTMLTIERIDKTKNHIQYCDCSIYRNHKYCSHSFFVSENEKGNYNNLIIPVNPSQKKSRKRNNKGWCDH</sequence>
<proteinExistence type="predicted"/>
<feature type="compositionally biased region" description="Polar residues" evidence="2">
    <location>
        <begin position="151"/>
        <end position="171"/>
    </location>
</feature>
<dbReference type="InterPro" id="IPR007527">
    <property type="entry name" value="Znf_SWIM"/>
</dbReference>
<dbReference type="WBParaSite" id="SPAL_0001459600.1">
    <property type="protein sequence ID" value="SPAL_0001459600.1"/>
    <property type="gene ID" value="SPAL_0001459600"/>
</dbReference>
<feature type="region of interest" description="Disordered" evidence="2">
    <location>
        <begin position="151"/>
        <end position="182"/>
    </location>
</feature>
<evidence type="ECO:0000256" key="1">
    <source>
        <dbReference type="PROSITE-ProRule" id="PRU00325"/>
    </source>
</evidence>
<organism evidence="4 5">
    <name type="scientific">Strongyloides papillosus</name>
    <name type="common">Intestinal threadworm</name>
    <dbReference type="NCBI Taxonomy" id="174720"/>
    <lineage>
        <taxon>Eukaryota</taxon>
        <taxon>Metazoa</taxon>
        <taxon>Ecdysozoa</taxon>
        <taxon>Nematoda</taxon>
        <taxon>Chromadorea</taxon>
        <taxon>Rhabditida</taxon>
        <taxon>Tylenchina</taxon>
        <taxon>Panagrolaimomorpha</taxon>
        <taxon>Strongyloidoidea</taxon>
        <taxon>Strongyloididae</taxon>
        <taxon>Strongyloides</taxon>
    </lineage>
</organism>
<feature type="domain" description="SWIM-type" evidence="3">
    <location>
        <begin position="835"/>
        <end position="872"/>
    </location>
</feature>
<reference evidence="5" key="1">
    <citation type="submission" date="2017-02" db="UniProtKB">
        <authorList>
            <consortium name="WormBaseParasite"/>
        </authorList>
    </citation>
    <scope>IDENTIFICATION</scope>
</reference>
<accession>A0A0N5C9L5</accession>
<name>A0A0N5C9L5_STREA</name>
<dbReference type="AlphaFoldDB" id="A0A0N5C9L5"/>
<protein>
    <submittedName>
        <fullName evidence="5">SWIM-type domain-containing protein</fullName>
    </submittedName>
</protein>
<dbReference type="Proteomes" id="UP000046392">
    <property type="component" value="Unplaced"/>
</dbReference>
<dbReference type="PROSITE" id="PS50966">
    <property type="entry name" value="ZF_SWIM"/>
    <property type="match status" value="1"/>
</dbReference>
<evidence type="ECO:0000259" key="3">
    <source>
        <dbReference type="PROSITE" id="PS50966"/>
    </source>
</evidence>
<evidence type="ECO:0000313" key="5">
    <source>
        <dbReference type="WBParaSite" id="SPAL_0001459600.1"/>
    </source>
</evidence>
<feature type="compositionally biased region" description="Low complexity" evidence="2">
    <location>
        <begin position="172"/>
        <end position="182"/>
    </location>
</feature>
<evidence type="ECO:0000256" key="2">
    <source>
        <dbReference type="SAM" id="MobiDB-lite"/>
    </source>
</evidence>
<evidence type="ECO:0000313" key="4">
    <source>
        <dbReference type="Proteomes" id="UP000046392"/>
    </source>
</evidence>
<keyword evidence="1" id="KW-0479">Metal-binding</keyword>